<feature type="compositionally biased region" description="Polar residues" evidence="1">
    <location>
        <begin position="610"/>
        <end position="633"/>
    </location>
</feature>
<feature type="region of interest" description="Disordered" evidence="1">
    <location>
        <begin position="404"/>
        <end position="431"/>
    </location>
</feature>
<feature type="region of interest" description="Disordered" evidence="1">
    <location>
        <begin position="549"/>
        <end position="577"/>
    </location>
</feature>
<feature type="compositionally biased region" description="Polar residues" evidence="1">
    <location>
        <begin position="558"/>
        <end position="577"/>
    </location>
</feature>
<keyword evidence="3" id="KW-1185">Reference proteome</keyword>
<reference evidence="2 3" key="1">
    <citation type="journal article" date="2018" name="MBio">
        <title>Comparative Genomics Reveals the Core Gene Toolbox for the Fungus-Insect Symbiosis.</title>
        <authorList>
            <person name="Wang Y."/>
            <person name="Stata M."/>
            <person name="Wang W."/>
            <person name="Stajich J.E."/>
            <person name="White M.M."/>
            <person name="Moncalvo J.M."/>
        </authorList>
    </citation>
    <scope>NUCLEOTIDE SEQUENCE [LARGE SCALE GENOMIC DNA]</scope>
    <source>
        <strain evidence="2 3">SC-DP-2</strain>
    </source>
</reference>
<feature type="compositionally biased region" description="Polar residues" evidence="1">
    <location>
        <begin position="38"/>
        <end position="55"/>
    </location>
</feature>
<proteinExistence type="predicted"/>
<feature type="region of interest" description="Disordered" evidence="1">
    <location>
        <begin position="589"/>
        <end position="640"/>
    </location>
</feature>
<sequence length="675" mass="75506">MRDASSISELSIDKNDISLQSRELSKSSLISSRISSIQPNQNTPSMSNQTPSSPQEPLLKDGTWAVCSNISRNSAAAHFPELIESSLSKQNKKLFIYNKLICHNPTKLHKVLSESDLYFFVNKNIKKSKDVTSDQYYSDTEVLRKRKRNLFPSSKKFIDTSFPRAFGNRTGAIYPSKFSTISFDSKMKSEYSNSSNFVHNLDVSQSNSQSKPRKVVVSTSSKIIRPPSITGAGQFENFSHSSGNSRRKEFLDKWLESALQNLEISKSESLKEKPQRLVNLKNPDININSVSRSTEPRAPTSQSIVFSKARTSSDNIDTPFPEYQDVLKNFWGEFKSFRSIKSPDTIRSKTRYVKKSSSNCSGSLNNDAKYVFSLDENRPKKVKSTLSHESANVYIAGRDNRPFGNRSSIDNPIMSSKSSNPGTNEIFSSNPHSFGVQHTVPLYPRPKLIPKTLNESALPLDSTPNLESDADFQSSTAGTPFISYSLNGSEKKDYVLVVEENSRISVDLTTKDPLKDDSLPRSYGVRSLRSTDMNSFDALYSKDQCGAVRSPSRYKLSPRNTSAFLNQNPSFFSSPTNSKRVVSLHSHTNLESIPETGHLSKHSSPDSQRRMNSIKSRNSLTYGNSLHHSNNGPPRSFPKNSIIDLQKVNYKAAKISPAKINEIKNRIVSNSKISF</sequence>
<name>A0A2T9ZDG3_9FUNG</name>
<feature type="region of interest" description="Disordered" evidence="1">
    <location>
        <begin position="36"/>
        <end position="58"/>
    </location>
</feature>
<protein>
    <submittedName>
        <fullName evidence="2">Uncharacterized protein</fullName>
    </submittedName>
</protein>
<feature type="compositionally biased region" description="Polar residues" evidence="1">
    <location>
        <begin position="405"/>
        <end position="431"/>
    </location>
</feature>
<gene>
    <name evidence="2" type="ORF">BB560_002898</name>
</gene>
<evidence type="ECO:0000313" key="2">
    <source>
        <dbReference type="EMBL" id="PVV02644.1"/>
    </source>
</evidence>
<comment type="caution">
    <text evidence="2">The sequence shown here is derived from an EMBL/GenBank/DDBJ whole genome shotgun (WGS) entry which is preliminary data.</text>
</comment>
<dbReference type="Proteomes" id="UP000245609">
    <property type="component" value="Unassembled WGS sequence"/>
</dbReference>
<dbReference type="AlphaFoldDB" id="A0A2T9ZDG3"/>
<organism evidence="2 3">
    <name type="scientific">Smittium megazygosporum</name>
    <dbReference type="NCBI Taxonomy" id="133381"/>
    <lineage>
        <taxon>Eukaryota</taxon>
        <taxon>Fungi</taxon>
        <taxon>Fungi incertae sedis</taxon>
        <taxon>Zoopagomycota</taxon>
        <taxon>Kickxellomycotina</taxon>
        <taxon>Harpellomycetes</taxon>
        <taxon>Harpellales</taxon>
        <taxon>Legeriomycetaceae</taxon>
        <taxon>Smittium</taxon>
    </lineage>
</organism>
<evidence type="ECO:0000256" key="1">
    <source>
        <dbReference type="SAM" id="MobiDB-lite"/>
    </source>
</evidence>
<dbReference type="EMBL" id="MBFS01000372">
    <property type="protein sequence ID" value="PVV02644.1"/>
    <property type="molecule type" value="Genomic_DNA"/>
</dbReference>
<evidence type="ECO:0000313" key="3">
    <source>
        <dbReference type="Proteomes" id="UP000245609"/>
    </source>
</evidence>
<accession>A0A2T9ZDG3</accession>